<evidence type="ECO:0000256" key="3">
    <source>
        <dbReference type="SAM" id="MobiDB-lite"/>
    </source>
</evidence>
<protein>
    <recommendedName>
        <fullName evidence="4">CCHC-type domain-containing protein</fullName>
    </recommendedName>
</protein>
<dbReference type="AlphaFoldDB" id="A0A9Q3ENE9"/>
<dbReference type="EMBL" id="AVOT02028210">
    <property type="protein sequence ID" value="MBW0520622.1"/>
    <property type="molecule type" value="Genomic_DNA"/>
</dbReference>
<evidence type="ECO:0000259" key="4">
    <source>
        <dbReference type="PROSITE" id="PS50158"/>
    </source>
</evidence>
<dbReference type="GO" id="GO:0006397">
    <property type="term" value="P:mRNA processing"/>
    <property type="evidence" value="ECO:0007669"/>
    <property type="project" value="UniProtKB-KW"/>
</dbReference>
<dbReference type="Gene3D" id="4.10.60.10">
    <property type="entry name" value="Zinc finger, CCHC-type"/>
    <property type="match status" value="1"/>
</dbReference>
<name>A0A9Q3ENE9_9BASI</name>
<comment type="caution">
    <text evidence="5">The sequence shown here is derived from an EMBL/GenBank/DDBJ whole genome shotgun (WGS) entry which is preliminary data.</text>
</comment>
<evidence type="ECO:0000313" key="5">
    <source>
        <dbReference type="EMBL" id="MBW0520622.1"/>
    </source>
</evidence>
<sequence length="104" mass="12040">MFQRETALQALQERQMQIKIADVTKKKNTCHNCGSTDHYAKNCPQAKKKIYAIEKVLEEETQEEDSESGSMGDAIKEISDDDQDPIEEFLVEYKEEKQLEIQDI</sequence>
<dbReference type="InterPro" id="IPR001878">
    <property type="entry name" value="Znf_CCHC"/>
</dbReference>
<feature type="domain" description="CCHC-type" evidence="4">
    <location>
        <begin position="30"/>
        <end position="45"/>
    </location>
</feature>
<dbReference type="InterPro" id="IPR036875">
    <property type="entry name" value="Znf_CCHC_sf"/>
</dbReference>
<keyword evidence="6" id="KW-1185">Reference proteome</keyword>
<keyword evidence="1" id="KW-0507">mRNA processing</keyword>
<evidence type="ECO:0000313" key="6">
    <source>
        <dbReference type="Proteomes" id="UP000765509"/>
    </source>
</evidence>
<dbReference type="Pfam" id="PF00098">
    <property type="entry name" value="zf-CCHC"/>
    <property type="match status" value="1"/>
</dbReference>
<keyword evidence="2" id="KW-0863">Zinc-finger</keyword>
<dbReference type="GO" id="GO:0003676">
    <property type="term" value="F:nucleic acid binding"/>
    <property type="evidence" value="ECO:0007669"/>
    <property type="project" value="InterPro"/>
</dbReference>
<proteinExistence type="predicted"/>
<keyword evidence="2" id="KW-0479">Metal-binding</keyword>
<dbReference type="OrthoDB" id="8026949at2759"/>
<reference evidence="5" key="1">
    <citation type="submission" date="2021-03" db="EMBL/GenBank/DDBJ databases">
        <title>Draft genome sequence of rust myrtle Austropuccinia psidii MF-1, a brazilian biotype.</title>
        <authorList>
            <person name="Quecine M.C."/>
            <person name="Pachon D.M.R."/>
            <person name="Bonatelli M.L."/>
            <person name="Correr F.H."/>
            <person name="Franceschini L.M."/>
            <person name="Leite T.F."/>
            <person name="Margarido G.R.A."/>
            <person name="Almeida C.A."/>
            <person name="Ferrarezi J.A."/>
            <person name="Labate C.A."/>
        </authorList>
    </citation>
    <scope>NUCLEOTIDE SEQUENCE</scope>
    <source>
        <strain evidence="5">MF-1</strain>
    </source>
</reference>
<organism evidence="5 6">
    <name type="scientific">Austropuccinia psidii MF-1</name>
    <dbReference type="NCBI Taxonomy" id="1389203"/>
    <lineage>
        <taxon>Eukaryota</taxon>
        <taxon>Fungi</taxon>
        <taxon>Dikarya</taxon>
        <taxon>Basidiomycota</taxon>
        <taxon>Pucciniomycotina</taxon>
        <taxon>Pucciniomycetes</taxon>
        <taxon>Pucciniales</taxon>
        <taxon>Sphaerophragmiaceae</taxon>
        <taxon>Austropuccinia</taxon>
    </lineage>
</organism>
<evidence type="ECO:0000256" key="2">
    <source>
        <dbReference type="PROSITE-ProRule" id="PRU00047"/>
    </source>
</evidence>
<feature type="region of interest" description="Disordered" evidence="3">
    <location>
        <begin position="58"/>
        <end position="82"/>
    </location>
</feature>
<dbReference type="SUPFAM" id="SSF57756">
    <property type="entry name" value="Retrovirus zinc finger-like domains"/>
    <property type="match status" value="1"/>
</dbReference>
<dbReference type="GO" id="GO:0008270">
    <property type="term" value="F:zinc ion binding"/>
    <property type="evidence" value="ECO:0007669"/>
    <property type="project" value="UniProtKB-KW"/>
</dbReference>
<keyword evidence="2" id="KW-0862">Zinc</keyword>
<accession>A0A9Q3ENE9</accession>
<evidence type="ECO:0000256" key="1">
    <source>
        <dbReference type="ARBA" id="ARBA00022664"/>
    </source>
</evidence>
<dbReference type="PROSITE" id="PS50158">
    <property type="entry name" value="ZF_CCHC"/>
    <property type="match status" value="1"/>
</dbReference>
<dbReference type="Proteomes" id="UP000765509">
    <property type="component" value="Unassembled WGS sequence"/>
</dbReference>
<dbReference type="SMART" id="SM00343">
    <property type="entry name" value="ZnF_C2HC"/>
    <property type="match status" value="1"/>
</dbReference>
<gene>
    <name evidence="5" type="ORF">O181_060337</name>
</gene>